<feature type="domain" description="PI3K/PI4K catalytic" evidence="15">
    <location>
        <begin position="2666"/>
        <end position="2847"/>
    </location>
</feature>
<dbReference type="EMBL" id="CM035409">
    <property type="protein sequence ID" value="KAH7439438.1"/>
    <property type="molecule type" value="Genomic_DNA"/>
</dbReference>
<reference evidence="17" key="1">
    <citation type="submission" date="2021-08" db="EMBL/GenBank/DDBJ databases">
        <title>WGS assembly of Ceratopteris richardii.</title>
        <authorList>
            <person name="Marchant D.B."/>
            <person name="Chen G."/>
            <person name="Jenkins J."/>
            <person name="Shu S."/>
            <person name="Leebens-Mack J."/>
            <person name="Grimwood J."/>
            <person name="Schmutz J."/>
            <person name="Soltis P."/>
            <person name="Soltis D."/>
            <person name="Chen Z.-H."/>
        </authorList>
    </citation>
    <scope>NUCLEOTIDE SEQUENCE</scope>
    <source>
        <strain evidence="17">Whitten #5841</strain>
        <tissue evidence="17">Leaf</tissue>
    </source>
</reference>
<keyword evidence="6" id="KW-0227">DNA damage</keyword>
<evidence type="ECO:0000313" key="18">
    <source>
        <dbReference type="Proteomes" id="UP000825935"/>
    </source>
</evidence>
<dbReference type="Gene3D" id="3.30.1010.10">
    <property type="entry name" value="Phosphatidylinositol 3-kinase Catalytic Subunit, Chain A, domain 4"/>
    <property type="match status" value="1"/>
</dbReference>
<dbReference type="EC" id="2.7.11.1" evidence="2"/>
<dbReference type="InterPro" id="IPR003151">
    <property type="entry name" value="PIK-rel_kinase_FAT"/>
</dbReference>
<accession>A0A8T2UXI6</accession>
<evidence type="ECO:0000256" key="7">
    <source>
        <dbReference type="ARBA" id="ARBA00022777"/>
    </source>
</evidence>
<dbReference type="PROSITE" id="PS00915">
    <property type="entry name" value="PI3_4_KINASE_1"/>
    <property type="match status" value="1"/>
</dbReference>
<comment type="subcellular location">
    <subcellularLocation>
        <location evidence="1">Nucleus</location>
    </subcellularLocation>
</comment>
<evidence type="ECO:0000256" key="13">
    <source>
        <dbReference type="ARBA" id="ARBA00073111"/>
    </source>
</evidence>
<protein>
    <recommendedName>
        <fullName evidence="13">Serine/threonine-protein kinase ATM</fullName>
        <ecNumber evidence="2">2.7.11.1</ecNumber>
    </recommendedName>
</protein>
<dbReference type="PANTHER" id="PTHR37079">
    <property type="entry name" value="SERINE/THREONINE-PROTEIN KINASE ATM"/>
    <property type="match status" value="1"/>
</dbReference>
<dbReference type="SUPFAM" id="SSF56112">
    <property type="entry name" value="Protein kinase-like (PK-like)"/>
    <property type="match status" value="1"/>
</dbReference>
<proteinExistence type="predicted"/>
<comment type="catalytic activity">
    <reaction evidence="12">
        <text>L-seryl-[protein] + ATP = O-phospho-L-seryl-[protein] + ADP + H(+)</text>
        <dbReference type="Rhea" id="RHEA:17989"/>
        <dbReference type="Rhea" id="RHEA-COMP:9863"/>
        <dbReference type="Rhea" id="RHEA-COMP:11604"/>
        <dbReference type="ChEBI" id="CHEBI:15378"/>
        <dbReference type="ChEBI" id="CHEBI:29999"/>
        <dbReference type="ChEBI" id="CHEBI:30616"/>
        <dbReference type="ChEBI" id="CHEBI:83421"/>
        <dbReference type="ChEBI" id="CHEBI:456216"/>
        <dbReference type="EC" id="2.7.11.1"/>
    </reaction>
</comment>
<dbReference type="Pfam" id="PF00454">
    <property type="entry name" value="PI3_PI4_kinase"/>
    <property type="match status" value="1"/>
</dbReference>
<dbReference type="Pfam" id="PF02259">
    <property type="entry name" value="FAT"/>
    <property type="match status" value="1"/>
</dbReference>
<dbReference type="SUPFAM" id="SSF48371">
    <property type="entry name" value="ARM repeat"/>
    <property type="match status" value="1"/>
</dbReference>
<dbReference type="FunFam" id="3.30.1010.10:FF:000023">
    <property type="entry name" value="Serine/threonine-protein kinase ATM"/>
    <property type="match status" value="1"/>
</dbReference>
<dbReference type="GO" id="GO:0005634">
    <property type="term" value="C:nucleus"/>
    <property type="evidence" value="ECO:0007669"/>
    <property type="project" value="UniProtKB-SubCell"/>
</dbReference>
<keyword evidence="5" id="KW-0547">Nucleotide-binding</keyword>
<dbReference type="GO" id="GO:0004674">
    <property type="term" value="F:protein serine/threonine kinase activity"/>
    <property type="evidence" value="ECO:0007669"/>
    <property type="project" value="UniProtKB-KW"/>
</dbReference>
<keyword evidence="10" id="KW-0131">Cell cycle</keyword>
<feature type="coiled-coil region" evidence="14">
    <location>
        <begin position="2415"/>
        <end position="2449"/>
    </location>
</feature>
<dbReference type="Proteomes" id="UP000825935">
    <property type="component" value="Chromosome 4"/>
</dbReference>
<evidence type="ECO:0000256" key="1">
    <source>
        <dbReference type="ARBA" id="ARBA00004123"/>
    </source>
</evidence>
<sequence>MAAMASITVEEVEMITSKLLSDKSKLREDGIKQLMNHLNASETIGLASLLDHQTALYEITDKPLTSTWSGIVRAICQCNKLEIISSKKRAPKAIFAKVLRNIIQKAEERIHIGVPVFVPQDLRIIFSHLLEALSESPGFVADYSHIIRQLAVIPDYCTQISKPVYARLVGFFMDRIKVLMLEKMSEVASYKEDALRAISTLYCLLKHSPEDFLVKVREVLIEGFNDVFLHLRDEDRVARKLLSLLNLFLLKDGINLGDLLVDIHSNIKGFILRTWKVTRDRDLKDELVFYCRLQLKLRTVVTFTEGDFIVQMKPLVEKDLEQSCAVSFTTGAFRFEGGKEGKLCTVTKGVWCFLDFAASILIEAQNFMGSRFMISSKKQKKDDVFVMITEHLIKGNPLWWGSFCLLVRNHYQDISRAMLIEWLQSLSGHLERAFADASSTTAGFEALVWTLRCLQELAAILPCFSTSNDEEGPLSHMDMQCRSCWEIVWATVSHWVPLFSSTLIIVNESLKLLGYILVQNTLVLYAVPKEFWVLKPLTEQPTGAVLFFMASFFSSAAEQAIVHEDFELWKKLLNNVVSTTDKLEYAKLKSAAILALTVGYIPKSLQLSINQCSLSSTVSELEDWAKFEETSKEEENEFDGFNELASFTTHYDNEEMLKGPGPCDYKMVSLPIKQMFVKELANSIKRKAVFLTQQKKNATLEQLFTFASIIASCFNQISCALQRRGEVVGEWSSSGEVYQCLIEILNSCVSKIDESMHMLAVVDKKPPLADLQQNLSEVFSPHTKKKLRDLLSSDCFSSMLKTECSDNPVTVSFLTASLLRQMTRLVHTYSELLDSVSISESSSVKYSDTVLHPHNISDGAVGGSILDADFDDIKQSGVSNLISSEEDLEYKQSPNFKLQWKLSFLATIMAFVELFPEMTFDVLFDLLQTEEDPKIKKETLLCLCKCIRSNRSDKVMELVDCIGSQRKSDWCIEQRHFFILTAVDTLLATILSSQKHYTTYSLGDVETIKNDWNFPRKMILQLANLLQDASQKTFLFWWMRGILVKAIAKLFVLDPAATDGLLDTFLTYLHDVDYRVRYIMCRNVKILFHAYTGHEGLLRDICVNLGINILNPSDAAAISKGVSLTSKDRRMDETAVMTLGEVAACSEKVEVEAVFMVCATAADSAPLRSISRTILDRLARQLHYPNRWKYLSHLLSRILFYWIKVRLPLPTLVEIKDLLVCNSEPVDFLNYSASMMLPPLLLYDRDDELTWLSKVVSKPVSTLVKDSFVAIFSTLLPMYCHGSEKGRESAHSVLQGKMLTVANLSEDDRDILIRKHMVSIVNSLFQLCSVADSPQFPLYTKQAIISSVQTVVDGFCGRDDFTPEVDEHGGVKDALKIFRSDRVFMFILQIHLQLESSFSPRHKRDKLAGLECLIDVIQNNIKVPSTCRYLFHTVLESLGSAELLVECCNILNSILDILSDLPGEECSQALGPQLQFIVASLVSACVRISEGEGTMSSPVFAVLERVTIKADPSLYEYMKDLPPFPDVPIFKTMQDFLSNHYTSPNTYNFSKFVMQTQELPSFLRLKSLQNLHGVFCAMHSGVQKNSCQFQCDSDAVFGVLRSVLHCSCSSLHDFADVIGDIISMVAIGDPNAVVFDVPGLSDGSHSFSLRTGSHASVLDAETGSGVSDDVFKSILLWLKTYLSDEHALVIELAAQTLRGLLSTERGCRLLKNMNPKDAKYLSVFSRGPNEKVVENLLDIMKIDSTKKYIPLENDELWDVNSKSYDDWICSIVYSLMHYCNDPVLRLCQKVVHCKSFLAESFLPHVLISLATNNGKNRNICKLITSQVEKHVFSDKNQNPRSVQVFLDALNEVRRCYVLSQVRSGQNRGKSHIQSKVYWLDLDYLQTAGVAQKCGAYFTSALYIEHWCEEKFGQLSLGEPDFSDDNELPTHVELLLTIYSQINEPDGVYGVVRTHKLISQIKLHEHEGNWSRALEGYDLLLRNMDNVRGQKNVSVEVELNEKRQRVQSETGYSEWNYNKGLMRSLQRTGCDHILKVYCGGLCSEKGRLEKDIEFQEVQFESAWRTGDWDTYFFSPKVADVFHAGVQFPRVVHFHSNLYWCLRSLHQGDIELFSDRMKCAKQELVQFFSTTSLESTGNVYPTIIKLQIFNTLQKAWNLRWRTTMDNQTTRLQGPFIPSSEELAILEDGRRQGLQHMHHQYDLFEPYVAFYTVMLKVLQCSSHVSQQLLDFATFARKAGRFNQAAAAVHDLKQHYKEDALKLNSCFSLAAKVEEAKILWARCQQGMAVSMLKYILNHHPLDEISGSVYCLTGKWLAQTRSDSAKVILKQYHQKAVQLFENAANNNVSEHLIERSRAFYRMAHFSDSLYKSYEERLNSSEWHAALRLRMHKSKEADILARRMKVEQKDATKKGSHGKVSAQLQDAKVDIARKLIELQRQLAMDNEEAQRLENDKVTFMMIALNSYRQCLITSNKYDLRVVFRITSLWFNLSGNQAVVKSMFDTINQVKSYKFLPLMYQIASRLGPAQESPEVLSFQYVLTSLVYKLATEHPYHSVNQLLALANGDRVKDKQKNRGVFVTDMEKKQAAEAILIALASDKKDLIEQMRQLVEIYIRLAEIEVKKEDMGKNLPLPRDIRSIRQLELVPVITAEVPISSDANYSAGQFPFYKGLSDRYLVMHGINAPKVVDCLGSDGHYYRQLAKSGDDDLRQDAVMEQLFGLVNLLLHNHPDTRSRRLHIRTYKVIPFTPSAGVLEWVDGTMPLGDYLLGSFWREVEALVGVMQPLYSMLRIVDMEGSTIGLVYEYMDRVGESLGRCTSISSDRLDEIRSIWRDRWGWFHRPIHDYILMILICA</sequence>
<dbReference type="GO" id="GO:0005524">
    <property type="term" value="F:ATP binding"/>
    <property type="evidence" value="ECO:0007669"/>
    <property type="project" value="UniProtKB-KW"/>
</dbReference>
<evidence type="ECO:0000256" key="3">
    <source>
        <dbReference type="ARBA" id="ARBA00022527"/>
    </source>
</evidence>
<evidence type="ECO:0000256" key="11">
    <source>
        <dbReference type="ARBA" id="ARBA00047899"/>
    </source>
</evidence>
<dbReference type="InterPro" id="IPR038980">
    <property type="entry name" value="ATM_plant"/>
</dbReference>
<dbReference type="InterPro" id="IPR016024">
    <property type="entry name" value="ARM-type_fold"/>
</dbReference>
<dbReference type="InterPro" id="IPR014009">
    <property type="entry name" value="PIK_FAT"/>
</dbReference>
<evidence type="ECO:0000313" key="17">
    <source>
        <dbReference type="EMBL" id="KAH7439438.1"/>
    </source>
</evidence>
<dbReference type="Pfam" id="PF25360">
    <property type="entry name" value="TPR_ATM"/>
    <property type="match status" value="1"/>
</dbReference>
<dbReference type="InterPro" id="IPR011009">
    <property type="entry name" value="Kinase-like_dom_sf"/>
</dbReference>
<name>A0A8T2UXI6_CERRI</name>
<evidence type="ECO:0000256" key="9">
    <source>
        <dbReference type="ARBA" id="ARBA00023242"/>
    </source>
</evidence>
<dbReference type="InterPro" id="IPR000403">
    <property type="entry name" value="PI3/4_kinase_cat_dom"/>
</dbReference>
<keyword evidence="4" id="KW-0808">Transferase</keyword>
<dbReference type="OrthoDB" id="381190at2759"/>
<evidence type="ECO:0000256" key="6">
    <source>
        <dbReference type="ARBA" id="ARBA00022763"/>
    </source>
</evidence>
<dbReference type="InterPro" id="IPR057445">
    <property type="entry name" value="ATM_TPR"/>
</dbReference>
<dbReference type="InterPro" id="IPR018936">
    <property type="entry name" value="PI3/4_kinase_CS"/>
</dbReference>
<dbReference type="PROSITE" id="PS50290">
    <property type="entry name" value="PI3_4_KINASE_3"/>
    <property type="match status" value="1"/>
</dbReference>
<evidence type="ECO:0000256" key="4">
    <source>
        <dbReference type="ARBA" id="ARBA00022679"/>
    </source>
</evidence>
<evidence type="ECO:0000256" key="8">
    <source>
        <dbReference type="ARBA" id="ARBA00022840"/>
    </source>
</evidence>
<dbReference type="OMA" id="LYSTWFY"/>
<organism evidence="17 18">
    <name type="scientific">Ceratopteris richardii</name>
    <name type="common">Triangle waterfern</name>
    <dbReference type="NCBI Taxonomy" id="49495"/>
    <lineage>
        <taxon>Eukaryota</taxon>
        <taxon>Viridiplantae</taxon>
        <taxon>Streptophyta</taxon>
        <taxon>Embryophyta</taxon>
        <taxon>Tracheophyta</taxon>
        <taxon>Polypodiopsida</taxon>
        <taxon>Polypodiidae</taxon>
        <taxon>Polypodiales</taxon>
        <taxon>Pteridineae</taxon>
        <taxon>Pteridaceae</taxon>
        <taxon>Parkerioideae</taxon>
        <taxon>Ceratopteris</taxon>
    </lineage>
</organism>
<dbReference type="GO" id="GO:0006974">
    <property type="term" value="P:DNA damage response"/>
    <property type="evidence" value="ECO:0007669"/>
    <property type="project" value="UniProtKB-KW"/>
</dbReference>
<evidence type="ECO:0000256" key="5">
    <source>
        <dbReference type="ARBA" id="ARBA00022741"/>
    </source>
</evidence>
<keyword evidence="9" id="KW-0539">Nucleus</keyword>
<comment type="caution">
    <text evidence="17">The sequence shown here is derived from an EMBL/GenBank/DDBJ whole genome shotgun (WGS) entry which is preliminary data.</text>
</comment>
<keyword evidence="8" id="KW-0067">ATP-binding</keyword>
<keyword evidence="18" id="KW-1185">Reference proteome</keyword>
<evidence type="ECO:0000256" key="14">
    <source>
        <dbReference type="SAM" id="Coils"/>
    </source>
</evidence>
<evidence type="ECO:0000256" key="10">
    <source>
        <dbReference type="ARBA" id="ARBA00023306"/>
    </source>
</evidence>
<evidence type="ECO:0000259" key="15">
    <source>
        <dbReference type="PROSITE" id="PS50290"/>
    </source>
</evidence>
<keyword evidence="3" id="KW-0723">Serine/threonine-protein kinase</keyword>
<dbReference type="PANTHER" id="PTHR37079:SF4">
    <property type="entry name" value="SERINE_THREONINE-PROTEIN KINASE ATM"/>
    <property type="match status" value="1"/>
</dbReference>
<evidence type="ECO:0000259" key="16">
    <source>
        <dbReference type="PROSITE" id="PS51189"/>
    </source>
</evidence>
<evidence type="ECO:0000256" key="2">
    <source>
        <dbReference type="ARBA" id="ARBA00012513"/>
    </source>
</evidence>
<keyword evidence="7" id="KW-0418">Kinase</keyword>
<dbReference type="PROSITE" id="PS51189">
    <property type="entry name" value="FAT"/>
    <property type="match status" value="1"/>
</dbReference>
<feature type="domain" description="FAT" evidence="16">
    <location>
        <begin position="1885"/>
        <end position="2560"/>
    </location>
</feature>
<evidence type="ECO:0000256" key="12">
    <source>
        <dbReference type="ARBA" id="ARBA00048679"/>
    </source>
</evidence>
<gene>
    <name evidence="17" type="ORF">KP509_04G060500</name>
</gene>
<comment type="catalytic activity">
    <reaction evidence="11">
        <text>L-threonyl-[protein] + ATP = O-phospho-L-threonyl-[protein] + ADP + H(+)</text>
        <dbReference type="Rhea" id="RHEA:46608"/>
        <dbReference type="Rhea" id="RHEA-COMP:11060"/>
        <dbReference type="Rhea" id="RHEA-COMP:11605"/>
        <dbReference type="ChEBI" id="CHEBI:15378"/>
        <dbReference type="ChEBI" id="CHEBI:30013"/>
        <dbReference type="ChEBI" id="CHEBI:30616"/>
        <dbReference type="ChEBI" id="CHEBI:61977"/>
        <dbReference type="ChEBI" id="CHEBI:456216"/>
        <dbReference type="EC" id="2.7.11.1"/>
    </reaction>
</comment>
<keyword evidence="14" id="KW-0175">Coiled coil</keyword>